<dbReference type="Proteomes" id="UP000041595">
    <property type="component" value="Unassembled WGS sequence"/>
</dbReference>
<dbReference type="RefSeq" id="WP_042840153.1">
    <property type="nucleotide sequence ID" value="NZ_CABHQE010000043.1"/>
</dbReference>
<accession>A0A0T9USP8</accession>
<dbReference type="EMBL" id="CQEH01000012">
    <property type="protein sequence ID" value="CNL30102.1"/>
    <property type="molecule type" value="Genomic_DNA"/>
</dbReference>
<evidence type="ECO:0000313" key="3">
    <source>
        <dbReference type="Proteomes" id="UP000038647"/>
    </source>
</evidence>
<dbReference type="EMBL" id="CQEJ01000026">
    <property type="protein sequence ID" value="CNL64652.1"/>
    <property type="molecule type" value="Genomic_DNA"/>
</dbReference>
<reference evidence="2 4" key="2">
    <citation type="submission" date="2015-03" db="EMBL/GenBank/DDBJ databases">
        <authorList>
            <person name="Murphy D."/>
        </authorList>
    </citation>
    <scope>NUCLEOTIDE SEQUENCE [LARGE SCALE GENOMIC DNA]</scope>
    <source>
        <strain evidence="2 4">IP06005</strain>
    </source>
</reference>
<dbReference type="eggNOG" id="ENOG5031CX2">
    <property type="taxonomic scope" value="Bacteria"/>
</dbReference>
<keyword evidence="3" id="KW-1185">Reference proteome</keyword>
<evidence type="ECO:0008006" key="5">
    <source>
        <dbReference type="Google" id="ProtNLM"/>
    </source>
</evidence>
<dbReference type="Proteomes" id="UP000038647">
    <property type="component" value="Unassembled WGS sequence"/>
</dbReference>
<evidence type="ECO:0000313" key="4">
    <source>
        <dbReference type="Proteomes" id="UP000041595"/>
    </source>
</evidence>
<sequence length="460" mass="52417">MSELLVQPRASIPAGLSYFYWDDIYHNTTGSIFQTHADDTPFSGGTRCFTQKVTQATKENKDSGYYTRFSKMQKTVDLDSISASDSAGNIIYFISVNKNTTKVVSYFRYGLDNKLIESQSFRYSGDRFTGRTKSTYNPRGQKTEKEQFDIRDKLIKSENFSYKADGSVIDEKIYSLNGDINSRTKLHYDFSGRVIKSDECNSDGSLIERTVFEYKSRGQGLCRKLIFNSNRDLTSKEEFGYHENGELSWSGKINYNSKNTKDVESRHYSNGKVSKIINDEYSLGGNLRQRIEKEYDVTNSKLIKKTELNYSMDGILKKSTEQYIHANGKGSKRITQYYKDGVNLTRKIELNFSTMGKITGKIVEVFDSTGEITKKVVDEVDTNGNMIRTIEENDEISYETKYRPIDKNITNNSLSDTRQLADSISSFPTQEKTPAPEETIISATLGKRSLIPVMNYVSPH</sequence>
<dbReference type="OrthoDB" id="9791139at2"/>
<protein>
    <recommendedName>
        <fullName evidence="5">Rhs family protein</fullName>
    </recommendedName>
</protein>
<reference evidence="1 3" key="1">
    <citation type="submission" date="2015-03" db="EMBL/GenBank/DDBJ databases">
        <authorList>
            <consortium name="Pathogen Informatics"/>
            <person name="Murphy D."/>
        </authorList>
    </citation>
    <scope>NUCLEOTIDE SEQUENCE [LARGE SCALE GENOMIC DNA]</scope>
    <source>
        <strain evidence="1 3">IP08791</strain>
    </source>
</reference>
<evidence type="ECO:0000313" key="1">
    <source>
        <dbReference type="EMBL" id="CNL30102.1"/>
    </source>
</evidence>
<dbReference type="AlphaFoldDB" id="A0A0T9USP8"/>
<gene>
    <name evidence="2" type="ORF">ERS137965_03597</name>
    <name evidence="1" type="ORF">ERS137966_02843</name>
</gene>
<evidence type="ECO:0000313" key="2">
    <source>
        <dbReference type="EMBL" id="CNL64652.1"/>
    </source>
</evidence>
<name>A0A0T9USP8_YERAL</name>
<dbReference type="STRING" id="1453495.AT01_2319"/>
<organism evidence="2 4">
    <name type="scientific">Yersinia aldovae</name>
    <dbReference type="NCBI Taxonomy" id="29483"/>
    <lineage>
        <taxon>Bacteria</taxon>
        <taxon>Pseudomonadati</taxon>
        <taxon>Pseudomonadota</taxon>
        <taxon>Gammaproteobacteria</taxon>
        <taxon>Enterobacterales</taxon>
        <taxon>Yersiniaceae</taxon>
        <taxon>Yersinia</taxon>
    </lineage>
</organism>
<proteinExistence type="predicted"/>